<comment type="caution">
    <text evidence="1">The sequence shown here is derived from an EMBL/GenBank/DDBJ whole genome shotgun (WGS) entry which is preliminary data.</text>
</comment>
<dbReference type="InterPro" id="IPR024524">
    <property type="entry name" value="DUF3800"/>
</dbReference>
<dbReference type="Pfam" id="PF12686">
    <property type="entry name" value="DUF3800"/>
    <property type="match status" value="1"/>
</dbReference>
<organism evidence="1 2">
    <name type="scientific">Maribrevibacterium harenarium</name>
    <dbReference type="NCBI Taxonomy" id="2589817"/>
    <lineage>
        <taxon>Bacteria</taxon>
        <taxon>Pseudomonadati</taxon>
        <taxon>Pseudomonadota</taxon>
        <taxon>Gammaproteobacteria</taxon>
        <taxon>Oceanospirillales</taxon>
        <taxon>Oceanospirillaceae</taxon>
        <taxon>Maribrevibacterium</taxon>
    </lineage>
</organism>
<protein>
    <submittedName>
        <fullName evidence="1">DUF3800 domain-containing protein</fullName>
    </submittedName>
</protein>
<reference evidence="1 2" key="1">
    <citation type="submission" date="2019-06" db="EMBL/GenBank/DDBJ databases">
        <title>A novel bacterium of genus Marinomonas, isolated from coastal sand.</title>
        <authorList>
            <person name="Huang H."/>
            <person name="Mo K."/>
            <person name="Hu Y."/>
        </authorList>
    </citation>
    <scope>NUCLEOTIDE SEQUENCE [LARGE SCALE GENOMIC DNA]</scope>
    <source>
        <strain evidence="1 2">HB171799</strain>
    </source>
</reference>
<proteinExistence type="predicted"/>
<dbReference type="OrthoDB" id="9800818at2"/>
<dbReference type="Proteomes" id="UP000315901">
    <property type="component" value="Unassembled WGS sequence"/>
</dbReference>
<gene>
    <name evidence="1" type="ORF">FJM67_04750</name>
</gene>
<name>A0A501X166_9GAMM</name>
<evidence type="ECO:0000313" key="2">
    <source>
        <dbReference type="Proteomes" id="UP000315901"/>
    </source>
</evidence>
<dbReference type="AlphaFoldDB" id="A0A501X166"/>
<evidence type="ECO:0000313" key="1">
    <source>
        <dbReference type="EMBL" id="TPE54261.1"/>
    </source>
</evidence>
<dbReference type="EMBL" id="VFRR01000006">
    <property type="protein sequence ID" value="TPE54261.1"/>
    <property type="molecule type" value="Genomic_DNA"/>
</dbReference>
<keyword evidence="2" id="KW-1185">Reference proteome</keyword>
<sequence length="118" mass="13454">MALVVFEGLKMYFCYIDEAGCTGDLPSYSTDIQPIFILCGLFIPSINIIDLTHDFLALKRQFNPALCRSLTHDLDIVRHEIKGAEDLRKPIRKKNRNKRRRSKKSICQSAKSAVLSLL</sequence>
<accession>A0A501X166</accession>